<dbReference type="KEGG" id="rgu:A4W93_23220"/>
<evidence type="ECO:0000313" key="2">
    <source>
        <dbReference type="Proteomes" id="UP000193427"/>
    </source>
</evidence>
<protein>
    <submittedName>
        <fullName evidence="1">Uncharacterized protein</fullName>
    </submittedName>
</protein>
<proteinExistence type="predicted"/>
<keyword evidence="2" id="KW-1185">Reference proteome</keyword>
<dbReference type="EMBL" id="CP015118">
    <property type="protein sequence ID" value="ARN22585.1"/>
    <property type="molecule type" value="Genomic_DNA"/>
</dbReference>
<dbReference type="STRING" id="946333.A4W93_23220"/>
<dbReference type="RefSeq" id="WP_085752890.1">
    <property type="nucleotide sequence ID" value="NZ_BSPR01000018.1"/>
</dbReference>
<evidence type="ECO:0000313" key="1">
    <source>
        <dbReference type="EMBL" id="ARN22585.1"/>
    </source>
</evidence>
<organism evidence="1 2">
    <name type="scientific">Piscinibacter gummiphilus</name>
    <dbReference type="NCBI Taxonomy" id="946333"/>
    <lineage>
        <taxon>Bacteria</taxon>
        <taxon>Pseudomonadati</taxon>
        <taxon>Pseudomonadota</taxon>
        <taxon>Betaproteobacteria</taxon>
        <taxon>Burkholderiales</taxon>
        <taxon>Sphaerotilaceae</taxon>
        <taxon>Piscinibacter</taxon>
    </lineage>
</organism>
<reference evidence="1 2" key="1">
    <citation type="submission" date="2016-04" db="EMBL/GenBank/DDBJ databases">
        <title>Complete genome sequence of natural rubber-degrading, novel Gram-negative bacterium, Rhizobacter gummiphilus strain NS21.</title>
        <authorList>
            <person name="Tabata M."/>
            <person name="Kasai D."/>
            <person name="Fukuda M."/>
        </authorList>
    </citation>
    <scope>NUCLEOTIDE SEQUENCE [LARGE SCALE GENOMIC DNA]</scope>
    <source>
        <strain evidence="1 2">NS21</strain>
    </source>
</reference>
<gene>
    <name evidence="1" type="ORF">A4W93_23220</name>
</gene>
<name>A0A1W6LE88_9BURK</name>
<sequence>MSFTLRLPVLRPPEGPFLGREDTPRGVEWVEEVTPKVPEVMPRALKVGLVAAMVSLIVLTRFGVNTGAYGLNFGVPILYLLIFVGLWRDRINLDLPGMLLFVFFMSIGALSLGVNLNLPFDAGGSPASLILLASLYLPFVFVLKPFPMSREAWTWTMRAFSNIAAFVAVAGILQFSLQFVWHPPWLFDFSPLIPKALSVDILFNSEISTGSAFKSNGFFLREPSAFSFLMAFALICEMALFKRWSRMVLFATGLLLSYSGTGLLALGFGLLFPFGFKTAVRVGAIAVVGLLVFVLFGDALNLSFTLGRIGEFSAERSSGYIRYVAPMRLIFELIDSDTWTALLGHGPGTIFHAARSYEFHDPTWAKLVYEYGLLGFAGCLMLMVYAMSRSHAPVQVRATLFFCWLIQGGHLLTPENVLLIYVLLAIWPAPGSDRRVFSGSTMPMTTPFDDERHRE</sequence>
<dbReference type="OrthoDB" id="7054362at2"/>
<dbReference type="AlphaFoldDB" id="A0A1W6LE88"/>
<dbReference type="Proteomes" id="UP000193427">
    <property type="component" value="Chromosome"/>
</dbReference>
<accession>A0A1W6LE88</accession>